<sequence>MINFNNSVLNLTTFLLLLTQFTVFSQDIDQLKKQAKFNNDAESYYQLGLIYQKGEIEKVNMKKASANYEKAAILGHVDASLALAKIKKEKEDYGTTVKLLKIASDGKSKEASIELGNLYEEGKYVTKDKNSAIFYYLRAWKEGDESVKAKLEELKLENYNQKDSDVNYQEYMSQNGSSASDYFLGMTYLNGKEVPKDLNKSFSYFKKAADNGHAKAAYEVGLFYKEGLAGTKDSKLACTYFLKAANEGIREADLILREMDPTTLMDSENMDFLKYQAISLNKAEAQFKLFDIYTKEKNYKKALEMCQRAALQDFQPAMLELSDMYEEGKPPVRKSLNSAFKWRRQAAYVGSDTAEYLLGKMYHEGLGVQKSEERAVKWYIKAANHGIASAAVALEKINVAQYLDASDLEYATYRANQGDSEAQLMLGKYYYNDNKATAIAWLNKASDQQLAEAELYLGDIYKDGKCQTIADPQKAEEHYKKALSLGSSEANLRMALLYSEHQQLNEKTLTARGANSERQAMQYANAYMVSSTLPTKNNTTPDPSAYLLMGDIHNNNNKKVQAIKQYDLYIKSFDEIDGNHQELITVFNKQANAYANIGELNSALLQIDIALAKADDFSQTKGFKENYSQIKAELFYTQAKLLFDKGDKYKACNVFQKAKALGVDIEKKYEDLCLN</sequence>
<dbReference type="InterPro" id="IPR011990">
    <property type="entry name" value="TPR-like_helical_dom_sf"/>
</dbReference>
<evidence type="ECO:0000313" key="3">
    <source>
        <dbReference type="Proteomes" id="UP000678679"/>
    </source>
</evidence>
<accession>A0AAX1MYK3</accession>
<name>A0AAX1MYK3_9BACT</name>
<feature type="signal peptide" evidence="1">
    <location>
        <begin position="1"/>
        <end position="25"/>
    </location>
</feature>
<dbReference type="Proteomes" id="UP000678679">
    <property type="component" value="Chromosome 1"/>
</dbReference>
<dbReference type="InterPro" id="IPR050767">
    <property type="entry name" value="Sel1_AlgK"/>
</dbReference>
<dbReference type="SUPFAM" id="SSF81901">
    <property type="entry name" value="HCP-like"/>
    <property type="match status" value="3"/>
</dbReference>
<protein>
    <submittedName>
        <fullName evidence="2">SEL1-like repeat protein</fullName>
    </submittedName>
</protein>
<keyword evidence="1" id="KW-0732">Signal</keyword>
<proteinExistence type="predicted"/>
<feature type="chain" id="PRO_5043869589" evidence="1">
    <location>
        <begin position="26"/>
        <end position="675"/>
    </location>
</feature>
<dbReference type="SMART" id="SM00028">
    <property type="entry name" value="TPR"/>
    <property type="match status" value="6"/>
</dbReference>
<dbReference type="InterPro" id="IPR019734">
    <property type="entry name" value="TPR_rpt"/>
</dbReference>
<evidence type="ECO:0000313" key="2">
    <source>
        <dbReference type="EMBL" id="QWG00388.1"/>
    </source>
</evidence>
<organism evidence="2 3">
    <name type="scientific">Flammeovirga yaeyamensis</name>
    <dbReference type="NCBI Taxonomy" id="367791"/>
    <lineage>
        <taxon>Bacteria</taxon>
        <taxon>Pseudomonadati</taxon>
        <taxon>Bacteroidota</taxon>
        <taxon>Cytophagia</taxon>
        <taxon>Cytophagales</taxon>
        <taxon>Flammeovirgaceae</taxon>
        <taxon>Flammeovirga</taxon>
    </lineage>
</organism>
<dbReference type="KEGG" id="fya:KMW28_12065"/>
<gene>
    <name evidence="2" type="ORF">KMW28_12065</name>
</gene>
<dbReference type="AlphaFoldDB" id="A0AAX1MYK3"/>
<dbReference type="SMART" id="SM00671">
    <property type="entry name" value="SEL1"/>
    <property type="match status" value="9"/>
</dbReference>
<dbReference type="RefSeq" id="WP_169663203.1">
    <property type="nucleotide sequence ID" value="NZ_CP076132.1"/>
</dbReference>
<evidence type="ECO:0000256" key="1">
    <source>
        <dbReference type="SAM" id="SignalP"/>
    </source>
</evidence>
<keyword evidence="3" id="KW-1185">Reference proteome</keyword>
<dbReference type="PANTHER" id="PTHR11102:SF160">
    <property type="entry name" value="ERAD-ASSOCIATED E3 UBIQUITIN-PROTEIN LIGASE COMPONENT HRD3"/>
    <property type="match status" value="1"/>
</dbReference>
<dbReference type="Gene3D" id="1.25.40.10">
    <property type="entry name" value="Tetratricopeptide repeat domain"/>
    <property type="match status" value="5"/>
</dbReference>
<dbReference type="PANTHER" id="PTHR11102">
    <property type="entry name" value="SEL-1-LIKE PROTEIN"/>
    <property type="match status" value="1"/>
</dbReference>
<dbReference type="Pfam" id="PF08238">
    <property type="entry name" value="Sel1"/>
    <property type="match status" value="9"/>
</dbReference>
<reference evidence="2 3" key="1">
    <citation type="submission" date="2021-05" db="EMBL/GenBank/DDBJ databases">
        <title>Comparative genomic studies on the polysaccharide-degrading batcterial strains of the Flammeovirga genus.</title>
        <authorList>
            <person name="Zewei F."/>
            <person name="Zheng Z."/>
            <person name="Yu L."/>
            <person name="Ruyue G."/>
            <person name="Yanhong M."/>
            <person name="Yuanyuan C."/>
            <person name="Jingyan G."/>
            <person name="Wenjun H."/>
        </authorList>
    </citation>
    <scope>NUCLEOTIDE SEQUENCE [LARGE SCALE GENOMIC DNA]</scope>
    <source>
        <strain evidence="2 3">NBRC:100898</strain>
    </source>
</reference>
<dbReference type="InterPro" id="IPR006597">
    <property type="entry name" value="Sel1-like"/>
</dbReference>
<dbReference type="EMBL" id="CP076132">
    <property type="protein sequence ID" value="QWG00388.1"/>
    <property type="molecule type" value="Genomic_DNA"/>
</dbReference>